<dbReference type="InterPro" id="IPR000719">
    <property type="entry name" value="Prot_kinase_dom"/>
</dbReference>
<evidence type="ECO:0000256" key="8">
    <source>
        <dbReference type="SAM" id="Phobius"/>
    </source>
</evidence>
<dbReference type="Pfam" id="PF13374">
    <property type="entry name" value="TPR_10"/>
    <property type="match status" value="1"/>
</dbReference>
<evidence type="ECO:0000256" key="4">
    <source>
        <dbReference type="ARBA" id="ARBA00022840"/>
    </source>
</evidence>
<dbReference type="Pfam" id="PF00069">
    <property type="entry name" value="Pkinase"/>
    <property type="match status" value="1"/>
</dbReference>
<dbReference type="SUPFAM" id="SSF56112">
    <property type="entry name" value="Protein kinase-like (PK-like)"/>
    <property type="match status" value="1"/>
</dbReference>
<gene>
    <name evidence="10" type="ORF">CRI94_06720</name>
</gene>
<dbReference type="InterPro" id="IPR041617">
    <property type="entry name" value="TPR_MalT"/>
</dbReference>
<proteinExistence type="predicted"/>
<organism evidence="10 11">
    <name type="scientific">Longibacter salinarum</name>
    <dbReference type="NCBI Taxonomy" id="1850348"/>
    <lineage>
        <taxon>Bacteria</taxon>
        <taxon>Pseudomonadati</taxon>
        <taxon>Rhodothermota</taxon>
        <taxon>Rhodothermia</taxon>
        <taxon>Rhodothermales</taxon>
        <taxon>Salisaetaceae</taxon>
        <taxon>Longibacter</taxon>
    </lineage>
</organism>
<evidence type="ECO:0000256" key="6">
    <source>
        <dbReference type="PROSITE-ProRule" id="PRU10141"/>
    </source>
</evidence>
<keyword evidence="5" id="KW-0802">TPR repeat</keyword>
<name>A0A2A8CYS7_9BACT</name>
<evidence type="ECO:0000256" key="7">
    <source>
        <dbReference type="SAM" id="MobiDB-lite"/>
    </source>
</evidence>
<dbReference type="InterPro" id="IPR019734">
    <property type="entry name" value="TPR_rpt"/>
</dbReference>
<evidence type="ECO:0000256" key="2">
    <source>
        <dbReference type="ARBA" id="ARBA00022741"/>
    </source>
</evidence>
<dbReference type="Proteomes" id="UP000220102">
    <property type="component" value="Unassembled WGS sequence"/>
</dbReference>
<dbReference type="GO" id="GO:0004674">
    <property type="term" value="F:protein serine/threonine kinase activity"/>
    <property type="evidence" value="ECO:0007669"/>
    <property type="project" value="TreeGrafter"/>
</dbReference>
<feature type="domain" description="Protein kinase" evidence="9">
    <location>
        <begin position="87"/>
        <end position="376"/>
    </location>
</feature>
<dbReference type="Gene3D" id="3.30.200.20">
    <property type="entry name" value="Phosphorylase Kinase, domain 1"/>
    <property type="match status" value="1"/>
</dbReference>
<dbReference type="OrthoDB" id="9813021at2"/>
<keyword evidence="2 6" id="KW-0547">Nucleotide-binding</keyword>
<keyword evidence="4 6" id="KW-0067">ATP-binding</keyword>
<dbReference type="SMART" id="SM00220">
    <property type="entry name" value="S_TKc"/>
    <property type="match status" value="1"/>
</dbReference>
<dbReference type="PROSITE" id="PS50005">
    <property type="entry name" value="TPR"/>
    <property type="match status" value="1"/>
</dbReference>
<dbReference type="RefSeq" id="WP_098074924.1">
    <property type="nucleotide sequence ID" value="NZ_PDEQ01000003.1"/>
</dbReference>
<evidence type="ECO:0000256" key="5">
    <source>
        <dbReference type="PROSITE-ProRule" id="PRU00339"/>
    </source>
</evidence>
<dbReference type="InterPro" id="IPR011990">
    <property type="entry name" value="TPR-like_helical_dom_sf"/>
</dbReference>
<sequence length="861" mass="95891">MTPDRWNRVKDVLDEALDRPAGKEREAFLDEACAGDEDLRVEVESLLAGNDGEVSRFLSEGIPQAERADSLFGSEAALDDDARIGPYRLNGLLGRGGMGAVYRAVRADGQHEREVALKVIRPGLPSENIEQRFRAERQILASLEHPGIARLYDSGLSGDGRPYFAMERVDGTRLDRYCEEAACSIDQRLRLFEKVADAVAHAHRTLVVHRDLKPSNMLVTADGSPKLLDFGIAKLLDDEAIVDAPVTRTGRTLMTPAYAAPEQVRGEAITPATDVYALGVVLYELLTGRRPYRFDKRTPSHIEQVICETRPEPPSTAAARRDSTADTPEPSSSPLPPPARLKRRLRGDLDRIIMKALRKEPSRRYASAAEFAEDLRRYREGLPVEARPSTWQYRASKFLRRNRWRVAAAAVLVLLLAGYATTVTVQSRRLATERDRAQMHAEKAEQVSAFLTSLFEAGNPNVAQGDTITARELLARGVERTEALADQPAVQAEVQSVIGRVYTQMGRYAKATPLLEEALSTRRALPTDDPASSEQLASSLHNLGANQQVLNEVERAERLYREALTYWRTLPDARRTTMVETLNNLAGILRAQSDYDAARPVLRETITMARRLDGERKEVLPVALANLAEIRHREGDYPAADSLYREALEMGTEVMGEHHPYVLVARSNQAELYRESGRLNRAEELQRAVLQVRQSRYPEHAVRIALSRTALGHTLRAQDKHDASTPVYRTALTSLREHVPDNHVYVADALNGLGAALIAAGAPGQADSLLRESLAIRKEKRGPQSWEAAESKSFLGASLAARERYAEAEPLLHDAHATLRRTRSSDDPYTRQTLRHLVQFYDEWGRPDQAAAWRDSLAVAN</sequence>
<feature type="transmembrane region" description="Helical" evidence="8">
    <location>
        <begin position="404"/>
        <end position="425"/>
    </location>
</feature>
<keyword evidence="8" id="KW-1133">Transmembrane helix</keyword>
<dbReference type="InterPro" id="IPR008271">
    <property type="entry name" value="Ser/Thr_kinase_AS"/>
</dbReference>
<feature type="binding site" evidence="6">
    <location>
        <position position="118"/>
    </location>
    <ligand>
        <name>ATP</name>
        <dbReference type="ChEBI" id="CHEBI:30616"/>
    </ligand>
</feature>
<keyword evidence="1" id="KW-0808">Transferase</keyword>
<dbReference type="Gene3D" id="1.25.40.10">
    <property type="entry name" value="Tetratricopeptide repeat domain"/>
    <property type="match status" value="3"/>
</dbReference>
<evidence type="ECO:0000256" key="1">
    <source>
        <dbReference type="ARBA" id="ARBA00022679"/>
    </source>
</evidence>
<reference evidence="10 11" key="1">
    <citation type="submission" date="2017-10" db="EMBL/GenBank/DDBJ databases">
        <title>Draft genome of Longibacter Salinarum.</title>
        <authorList>
            <person name="Goh K.M."/>
            <person name="Shamsir M.S."/>
            <person name="Lim S.W."/>
        </authorList>
    </citation>
    <scope>NUCLEOTIDE SEQUENCE [LARGE SCALE GENOMIC DNA]</scope>
    <source>
        <strain evidence="10 11">KCTC 52045</strain>
    </source>
</reference>
<keyword evidence="3" id="KW-0418">Kinase</keyword>
<dbReference type="SUPFAM" id="SSF48452">
    <property type="entry name" value="TPR-like"/>
    <property type="match status" value="3"/>
</dbReference>
<feature type="repeat" description="TPR" evidence="5">
    <location>
        <begin position="492"/>
        <end position="525"/>
    </location>
</feature>
<dbReference type="InterPro" id="IPR017441">
    <property type="entry name" value="Protein_kinase_ATP_BS"/>
</dbReference>
<keyword evidence="8" id="KW-0472">Membrane</keyword>
<dbReference type="AlphaFoldDB" id="A0A2A8CYS7"/>
<dbReference type="PROSITE" id="PS00108">
    <property type="entry name" value="PROTEIN_KINASE_ST"/>
    <property type="match status" value="1"/>
</dbReference>
<dbReference type="InterPro" id="IPR011009">
    <property type="entry name" value="Kinase-like_dom_sf"/>
</dbReference>
<evidence type="ECO:0000313" key="11">
    <source>
        <dbReference type="Proteomes" id="UP000220102"/>
    </source>
</evidence>
<dbReference type="PANTHER" id="PTHR43289">
    <property type="entry name" value="MITOGEN-ACTIVATED PROTEIN KINASE KINASE KINASE 20-RELATED"/>
    <property type="match status" value="1"/>
</dbReference>
<comment type="caution">
    <text evidence="10">The sequence shown here is derived from an EMBL/GenBank/DDBJ whole genome shotgun (WGS) entry which is preliminary data.</text>
</comment>
<dbReference type="CDD" id="cd14014">
    <property type="entry name" value="STKc_PknB_like"/>
    <property type="match status" value="1"/>
</dbReference>
<dbReference type="Pfam" id="PF17874">
    <property type="entry name" value="TPR_MalT"/>
    <property type="match status" value="1"/>
</dbReference>
<keyword evidence="11" id="KW-1185">Reference proteome</keyword>
<dbReference type="PROSITE" id="PS50011">
    <property type="entry name" value="PROTEIN_KINASE_DOM"/>
    <property type="match status" value="1"/>
</dbReference>
<dbReference type="GO" id="GO:0005524">
    <property type="term" value="F:ATP binding"/>
    <property type="evidence" value="ECO:0007669"/>
    <property type="project" value="UniProtKB-UniRule"/>
</dbReference>
<accession>A0A2A8CYS7</accession>
<feature type="region of interest" description="Disordered" evidence="7">
    <location>
        <begin position="303"/>
        <end position="341"/>
    </location>
</feature>
<keyword evidence="8" id="KW-0812">Transmembrane</keyword>
<protein>
    <recommendedName>
        <fullName evidence="9">Protein kinase domain-containing protein</fullName>
    </recommendedName>
</protein>
<dbReference type="SMART" id="SM00028">
    <property type="entry name" value="TPR"/>
    <property type="match status" value="8"/>
</dbReference>
<dbReference type="PROSITE" id="PS00107">
    <property type="entry name" value="PROTEIN_KINASE_ATP"/>
    <property type="match status" value="1"/>
</dbReference>
<dbReference type="Gene3D" id="1.10.510.10">
    <property type="entry name" value="Transferase(Phosphotransferase) domain 1"/>
    <property type="match status" value="1"/>
</dbReference>
<dbReference type="PANTHER" id="PTHR43289:SF34">
    <property type="entry name" value="SERINE_THREONINE-PROTEIN KINASE YBDM-RELATED"/>
    <property type="match status" value="1"/>
</dbReference>
<dbReference type="EMBL" id="PDEQ01000003">
    <property type="protein sequence ID" value="PEN13761.1"/>
    <property type="molecule type" value="Genomic_DNA"/>
</dbReference>
<evidence type="ECO:0000256" key="3">
    <source>
        <dbReference type="ARBA" id="ARBA00022777"/>
    </source>
</evidence>
<evidence type="ECO:0000259" key="9">
    <source>
        <dbReference type="PROSITE" id="PS50011"/>
    </source>
</evidence>
<evidence type="ECO:0000313" key="10">
    <source>
        <dbReference type="EMBL" id="PEN13761.1"/>
    </source>
</evidence>